<proteinExistence type="predicted"/>
<dbReference type="GO" id="GO:0043005">
    <property type="term" value="C:neuron projection"/>
    <property type="evidence" value="ECO:0007669"/>
    <property type="project" value="TreeGrafter"/>
</dbReference>
<dbReference type="Pfam" id="PF02453">
    <property type="entry name" value="Reticulon"/>
    <property type="match status" value="1"/>
</dbReference>
<feature type="region of interest" description="Disordered" evidence="7">
    <location>
        <begin position="83"/>
        <end position="220"/>
    </location>
</feature>
<feature type="compositionally biased region" description="Pro residues" evidence="7">
    <location>
        <begin position="167"/>
        <end position="177"/>
    </location>
</feature>
<dbReference type="GO" id="GO:0007420">
    <property type="term" value="P:brain development"/>
    <property type="evidence" value="ECO:0007669"/>
    <property type="project" value="TreeGrafter"/>
</dbReference>
<name>A0AAD7RJ23_9TELE</name>
<organism evidence="9 10">
    <name type="scientific">Aldrovandia affinis</name>
    <dbReference type="NCBI Taxonomy" id="143900"/>
    <lineage>
        <taxon>Eukaryota</taxon>
        <taxon>Metazoa</taxon>
        <taxon>Chordata</taxon>
        <taxon>Craniata</taxon>
        <taxon>Vertebrata</taxon>
        <taxon>Euteleostomi</taxon>
        <taxon>Actinopterygii</taxon>
        <taxon>Neopterygii</taxon>
        <taxon>Teleostei</taxon>
        <taxon>Notacanthiformes</taxon>
        <taxon>Halosauridae</taxon>
        <taxon>Aldrovandia</taxon>
    </lineage>
</organism>
<reference evidence="9" key="1">
    <citation type="journal article" date="2023" name="Science">
        <title>Genome structures resolve the early diversification of teleost fishes.</title>
        <authorList>
            <person name="Parey E."/>
            <person name="Louis A."/>
            <person name="Montfort J."/>
            <person name="Bouchez O."/>
            <person name="Roques C."/>
            <person name="Iampietro C."/>
            <person name="Lluch J."/>
            <person name="Castinel A."/>
            <person name="Donnadieu C."/>
            <person name="Desvignes T."/>
            <person name="Floi Bucao C."/>
            <person name="Jouanno E."/>
            <person name="Wen M."/>
            <person name="Mejri S."/>
            <person name="Dirks R."/>
            <person name="Jansen H."/>
            <person name="Henkel C."/>
            <person name="Chen W.J."/>
            <person name="Zahm M."/>
            <person name="Cabau C."/>
            <person name="Klopp C."/>
            <person name="Thompson A.W."/>
            <person name="Robinson-Rechavi M."/>
            <person name="Braasch I."/>
            <person name="Lecointre G."/>
            <person name="Bobe J."/>
            <person name="Postlethwait J.H."/>
            <person name="Berthelot C."/>
            <person name="Roest Crollius H."/>
            <person name="Guiguen Y."/>
        </authorList>
    </citation>
    <scope>NUCLEOTIDE SEQUENCE</scope>
    <source>
        <strain evidence="9">NC1722</strain>
    </source>
</reference>
<feature type="compositionally biased region" description="Polar residues" evidence="7">
    <location>
        <begin position="15"/>
        <end position="25"/>
    </location>
</feature>
<keyword evidence="3 6" id="KW-0256">Endoplasmic reticulum</keyword>
<dbReference type="Proteomes" id="UP001221898">
    <property type="component" value="Unassembled WGS sequence"/>
</dbReference>
<dbReference type="PROSITE" id="PS50845">
    <property type="entry name" value="RETICULON"/>
    <property type="match status" value="1"/>
</dbReference>
<comment type="subcellular location">
    <subcellularLocation>
        <location evidence="1 6">Endoplasmic reticulum membrane</location>
        <topology evidence="1 6">Multi-pass membrane protein</topology>
    </subcellularLocation>
</comment>
<evidence type="ECO:0000256" key="5">
    <source>
        <dbReference type="ARBA" id="ARBA00023136"/>
    </source>
</evidence>
<dbReference type="GO" id="GO:0014069">
    <property type="term" value="C:postsynaptic density"/>
    <property type="evidence" value="ECO:0007669"/>
    <property type="project" value="TreeGrafter"/>
</dbReference>
<dbReference type="EMBL" id="JAINUG010000260">
    <property type="protein sequence ID" value="KAJ8385022.1"/>
    <property type="molecule type" value="Genomic_DNA"/>
</dbReference>
<feature type="compositionally biased region" description="Acidic residues" evidence="7">
    <location>
        <begin position="46"/>
        <end position="57"/>
    </location>
</feature>
<keyword evidence="10" id="KW-1185">Reference proteome</keyword>
<dbReference type="GO" id="GO:0005789">
    <property type="term" value="C:endoplasmic reticulum membrane"/>
    <property type="evidence" value="ECO:0007669"/>
    <property type="project" value="UniProtKB-SubCell"/>
</dbReference>
<accession>A0AAD7RJ23</accession>
<dbReference type="PANTHER" id="PTHR45799:SF7">
    <property type="entry name" value="RETICULON"/>
    <property type="match status" value="1"/>
</dbReference>
<dbReference type="GO" id="GO:0030182">
    <property type="term" value="P:neuron differentiation"/>
    <property type="evidence" value="ECO:0007669"/>
    <property type="project" value="TreeGrafter"/>
</dbReference>
<feature type="transmembrane region" description="Helical" evidence="6">
    <location>
        <begin position="397"/>
        <end position="417"/>
    </location>
</feature>
<feature type="transmembrane region" description="Helical" evidence="6">
    <location>
        <begin position="423"/>
        <end position="444"/>
    </location>
</feature>
<feature type="domain" description="Reticulon" evidence="8">
    <location>
        <begin position="294"/>
        <end position="492"/>
    </location>
</feature>
<dbReference type="PANTHER" id="PTHR45799">
    <property type="entry name" value="RETICULON-LIKE PROTEIN"/>
    <property type="match status" value="1"/>
</dbReference>
<evidence type="ECO:0000256" key="7">
    <source>
        <dbReference type="SAM" id="MobiDB-lite"/>
    </source>
</evidence>
<gene>
    <name evidence="9" type="ORF">AAFF_G00195520</name>
</gene>
<dbReference type="InterPro" id="IPR003388">
    <property type="entry name" value="Reticulon"/>
</dbReference>
<evidence type="ECO:0000313" key="10">
    <source>
        <dbReference type="Proteomes" id="UP001221898"/>
    </source>
</evidence>
<protein>
    <recommendedName>
        <fullName evidence="6">Reticulon</fullName>
    </recommendedName>
</protein>
<dbReference type="InterPro" id="IPR046964">
    <property type="entry name" value="RTN1-4"/>
</dbReference>
<evidence type="ECO:0000256" key="2">
    <source>
        <dbReference type="ARBA" id="ARBA00022692"/>
    </source>
</evidence>
<feature type="compositionally biased region" description="Polar residues" evidence="7">
    <location>
        <begin position="187"/>
        <end position="200"/>
    </location>
</feature>
<keyword evidence="4 6" id="KW-1133">Transmembrane helix</keyword>
<feature type="region of interest" description="Disordered" evidence="7">
    <location>
        <begin position="1"/>
        <end position="71"/>
    </location>
</feature>
<comment type="caution">
    <text evidence="9">The sequence shown here is derived from an EMBL/GenBank/DDBJ whole genome shotgun (WGS) entry which is preliminary data.</text>
</comment>
<feature type="compositionally biased region" description="Basic and acidic residues" evidence="7">
    <location>
        <begin position="201"/>
        <end position="210"/>
    </location>
</feature>
<evidence type="ECO:0000256" key="1">
    <source>
        <dbReference type="ARBA" id="ARBA00004477"/>
    </source>
</evidence>
<evidence type="ECO:0000256" key="3">
    <source>
        <dbReference type="ARBA" id="ARBA00022824"/>
    </source>
</evidence>
<evidence type="ECO:0000256" key="6">
    <source>
        <dbReference type="RuleBase" id="RU210713"/>
    </source>
</evidence>
<evidence type="ECO:0000313" key="9">
    <source>
        <dbReference type="EMBL" id="KAJ8385022.1"/>
    </source>
</evidence>
<dbReference type="GO" id="GO:0071787">
    <property type="term" value="P:endoplasmic reticulum tubular network formation"/>
    <property type="evidence" value="ECO:0007669"/>
    <property type="project" value="TreeGrafter"/>
</dbReference>
<feature type="compositionally biased region" description="Acidic residues" evidence="7">
    <location>
        <begin position="137"/>
        <end position="162"/>
    </location>
</feature>
<sequence length="492" mass="54323">MGQVLGFSHCKEFGSVSSTPDSTPPCTDGGNEESDFPELQTAREWSEDEDGYEDDEGGTSSPSVWGTPRQNSFELTFSYIAFTETEGDSRRDSVGGGRRRAGARGGRATLTHVDTEESLMPAESPELEWEHRAFLPGEEEEEEEEEEKEKEEVKEEEEEGGGEGEVPQPPPQQPSQQPPNLELRIQPPSQNTAPEPQNNDPESHSGKQEEPSGPQYYSQTDSYSVLSFPGVQSLVATETTTALLMSVQPGSEITEATSSSSSIGQNTQEEPISEQWFSVSNLSEPSGRCIQILVMDLIYWRDTERTGVVFTGLVVGLLSLFQLNIVTVVSTLSLVVMCFTVGVRLYYKIMDMMQWSNGKHPFQSYLDLDITLTGEQAGTYMEHLIVMTTSAIAELKWLLFVGSLIDSIKALFLVYLLTFLGDLFNGLTLMIIAVISLFSLPLFYKQYQVQIDGFLAKGKARVDNIKDIIRRLFQGASSTPDPTPGGAKPKTK</sequence>
<dbReference type="Gene3D" id="1.20.5.2480">
    <property type="match status" value="1"/>
</dbReference>
<evidence type="ECO:0000259" key="8">
    <source>
        <dbReference type="PROSITE" id="PS50845"/>
    </source>
</evidence>
<feature type="transmembrane region" description="Helical" evidence="6">
    <location>
        <begin position="325"/>
        <end position="347"/>
    </location>
</feature>
<evidence type="ECO:0000256" key="4">
    <source>
        <dbReference type="ARBA" id="ARBA00022989"/>
    </source>
</evidence>
<feature type="compositionally biased region" description="Polar residues" evidence="7">
    <location>
        <begin position="59"/>
        <end position="71"/>
    </location>
</feature>
<keyword evidence="2 6" id="KW-0812">Transmembrane</keyword>
<dbReference type="AlphaFoldDB" id="A0AAD7RJ23"/>
<keyword evidence="5 6" id="KW-0472">Membrane</keyword>